<evidence type="ECO:0008006" key="3">
    <source>
        <dbReference type="Google" id="ProtNLM"/>
    </source>
</evidence>
<dbReference type="OrthoDB" id="1642058at2"/>
<reference evidence="2" key="1">
    <citation type="submission" date="2017-07" db="EMBL/GenBank/DDBJ databases">
        <authorList>
            <person name="Varghese N."/>
            <person name="Submissions S."/>
        </authorList>
    </citation>
    <scope>NUCLEOTIDE SEQUENCE [LARGE SCALE GENOMIC DNA]</scope>
    <source>
        <strain evidence="2">NLAE-zl-C134</strain>
    </source>
</reference>
<dbReference type="Pfam" id="PF14199">
    <property type="entry name" value="DUF4317"/>
    <property type="match status" value="1"/>
</dbReference>
<dbReference type="AlphaFoldDB" id="A0A315ZWS6"/>
<sequence length="375" mass="42983">MNKKEVLEIKKQFTPANCAITRICGCYVDHEKNKRLQTKDAFLSLPEEDAFKYFEIFKKTLSGSIGKNMLNMEFPINSEMPGGTQDFLLKLRNSKLQDDELLEQFYDKIIDSYLYDKNYYIVLIHAMYDVPGKSSDGTEMFDASDNVYEYIMCSICPVGLSKPGLSYDAEDNRIHDRIRDWVVDKPDKGFLFPAFADRETDIHSALYYTKKASDLQEDMIERVLGTTVPVSAPSQKDLFNELIESTLGEDADYNTVRNIHETLNEMIEENKEDPEPLELDKFIVKRLFEKCDVDSKKMELFDQHYKSTVGERKTLLAENITETKNLNIETPAATVKLDAARMDLAETKIIDGRKCLVIAVDDYLEVNGVAVRAVK</sequence>
<protein>
    <recommendedName>
        <fullName evidence="3">DUF4317 domain-containing protein</fullName>
    </recommendedName>
</protein>
<dbReference type="RefSeq" id="WP_109711611.1">
    <property type="nucleotide sequence ID" value="NZ_QGDS01000007.1"/>
</dbReference>
<accession>A0A315ZWS6</accession>
<gene>
    <name evidence="1" type="ORF">SAMN05216529_10736</name>
</gene>
<dbReference type="EMBL" id="UHJJ01000007">
    <property type="protein sequence ID" value="SUQ14584.1"/>
    <property type="molecule type" value="Genomic_DNA"/>
</dbReference>
<dbReference type="InterPro" id="IPR025466">
    <property type="entry name" value="DUF4317"/>
</dbReference>
<organism evidence="1 2">
    <name type="scientific">Faecalicatena contorta</name>
    <dbReference type="NCBI Taxonomy" id="39482"/>
    <lineage>
        <taxon>Bacteria</taxon>
        <taxon>Bacillati</taxon>
        <taxon>Bacillota</taxon>
        <taxon>Clostridia</taxon>
        <taxon>Lachnospirales</taxon>
        <taxon>Lachnospiraceae</taxon>
        <taxon>Faecalicatena</taxon>
    </lineage>
</organism>
<evidence type="ECO:0000313" key="2">
    <source>
        <dbReference type="Proteomes" id="UP000254051"/>
    </source>
</evidence>
<name>A0A315ZWS6_9FIRM</name>
<evidence type="ECO:0000313" key="1">
    <source>
        <dbReference type="EMBL" id="SUQ14584.1"/>
    </source>
</evidence>
<dbReference type="Proteomes" id="UP000254051">
    <property type="component" value="Unassembled WGS sequence"/>
</dbReference>
<keyword evidence="2" id="KW-1185">Reference proteome</keyword>
<proteinExistence type="predicted"/>